<comment type="caution">
    <text evidence="2">The sequence shown here is derived from an EMBL/GenBank/DDBJ whole genome shotgun (WGS) entry which is preliminary data.</text>
</comment>
<evidence type="ECO:0000313" key="2">
    <source>
        <dbReference type="EMBL" id="KAL5106548.1"/>
    </source>
</evidence>
<feature type="compositionally biased region" description="Low complexity" evidence="1">
    <location>
        <begin position="51"/>
        <end position="69"/>
    </location>
</feature>
<gene>
    <name evidence="2" type="ORF">TcWFU_000866</name>
</gene>
<evidence type="ECO:0000313" key="3">
    <source>
        <dbReference type="Proteomes" id="UP001651158"/>
    </source>
</evidence>
<reference evidence="2 3" key="1">
    <citation type="journal article" date="2022" name="Front. Cell. Infect. Microbiol.">
        <title>The Genomes of Two Strains of Taenia crassiceps the Animal Model for the Study of Human Cysticercosis.</title>
        <authorList>
            <person name="Bobes R.J."/>
            <person name="Estrada K."/>
            <person name="Rios-Valencia D.G."/>
            <person name="Calderon-Gallegos A."/>
            <person name="de la Torre P."/>
            <person name="Carrero J.C."/>
            <person name="Sanchez-Flores A."/>
            <person name="Laclette J.P."/>
        </authorList>
    </citation>
    <scope>NUCLEOTIDE SEQUENCE [LARGE SCALE GENOMIC DNA]</scope>
    <source>
        <strain evidence="2">WFUcys</strain>
    </source>
</reference>
<keyword evidence="3" id="KW-1185">Reference proteome</keyword>
<feature type="region of interest" description="Disordered" evidence="1">
    <location>
        <begin position="41"/>
        <end position="103"/>
    </location>
</feature>
<feature type="compositionally biased region" description="Polar residues" evidence="1">
    <location>
        <begin position="75"/>
        <end position="85"/>
    </location>
</feature>
<name>A0ABR4Q9Z2_9CEST</name>
<proteinExistence type="predicted"/>
<dbReference type="Proteomes" id="UP001651158">
    <property type="component" value="Unassembled WGS sequence"/>
</dbReference>
<sequence length="156" mass="16966">MDDDEGFRFYREENIAHFHLPRVPDGADMGRVPTWLIHLPPHASPEIGHPSSSSSTSSTSSSSSSSLSSHPPTCDHSSGQHQTAATHIFRRQPDDSSSDKHNQMTACNQCSMSLPLPPDSTLTSNRHASKCWGEAMPLEVVHFMAMMAVGRGSVLV</sequence>
<accession>A0ABR4Q9Z2</accession>
<protein>
    <submittedName>
        <fullName evidence="2">Uncharacterized protein</fullName>
    </submittedName>
</protein>
<dbReference type="EMBL" id="JAKROA010000005">
    <property type="protein sequence ID" value="KAL5106548.1"/>
    <property type="molecule type" value="Genomic_DNA"/>
</dbReference>
<organism evidence="2 3">
    <name type="scientific">Taenia crassiceps</name>
    <dbReference type="NCBI Taxonomy" id="6207"/>
    <lineage>
        <taxon>Eukaryota</taxon>
        <taxon>Metazoa</taxon>
        <taxon>Spiralia</taxon>
        <taxon>Lophotrochozoa</taxon>
        <taxon>Platyhelminthes</taxon>
        <taxon>Cestoda</taxon>
        <taxon>Eucestoda</taxon>
        <taxon>Cyclophyllidea</taxon>
        <taxon>Taeniidae</taxon>
        <taxon>Taenia</taxon>
    </lineage>
</organism>
<evidence type="ECO:0000256" key="1">
    <source>
        <dbReference type="SAM" id="MobiDB-lite"/>
    </source>
</evidence>
<feature type="compositionally biased region" description="Basic and acidic residues" evidence="1">
    <location>
        <begin position="91"/>
        <end position="102"/>
    </location>
</feature>